<keyword evidence="1" id="KW-0812">Transmembrane</keyword>
<dbReference type="EMBL" id="JBHUKR010000011">
    <property type="protein sequence ID" value="MFD2419070.1"/>
    <property type="molecule type" value="Genomic_DNA"/>
</dbReference>
<gene>
    <name evidence="3" type="ORF">ACFSXZ_22315</name>
</gene>
<reference evidence="4" key="1">
    <citation type="journal article" date="2019" name="Int. J. Syst. Evol. Microbiol.">
        <title>The Global Catalogue of Microorganisms (GCM) 10K type strain sequencing project: providing services to taxonomists for standard genome sequencing and annotation.</title>
        <authorList>
            <consortium name="The Broad Institute Genomics Platform"/>
            <consortium name="The Broad Institute Genome Sequencing Center for Infectious Disease"/>
            <person name="Wu L."/>
            <person name="Ma J."/>
        </authorList>
    </citation>
    <scope>NUCLEOTIDE SEQUENCE [LARGE SCALE GENOMIC DNA]</scope>
    <source>
        <strain evidence="4">CGMCC 4.7645</strain>
    </source>
</reference>
<organism evidence="3 4">
    <name type="scientific">Amycolatopsis pigmentata</name>
    <dbReference type="NCBI Taxonomy" id="450801"/>
    <lineage>
        <taxon>Bacteria</taxon>
        <taxon>Bacillati</taxon>
        <taxon>Actinomycetota</taxon>
        <taxon>Actinomycetes</taxon>
        <taxon>Pseudonocardiales</taxon>
        <taxon>Pseudonocardiaceae</taxon>
        <taxon>Amycolatopsis</taxon>
    </lineage>
</organism>
<feature type="domain" description="YdbS-like PH" evidence="2">
    <location>
        <begin position="71"/>
        <end position="148"/>
    </location>
</feature>
<protein>
    <submittedName>
        <fullName evidence="3">PH domain-containing protein</fullName>
    </submittedName>
</protein>
<dbReference type="PANTHER" id="PTHR34473">
    <property type="entry name" value="UPF0699 TRANSMEMBRANE PROTEIN YDBS"/>
    <property type="match status" value="1"/>
</dbReference>
<evidence type="ECO:0000259" key="2">
    <source>
        <dbReference type="Pfam" id="PF03703"/>
    </source>
</evidence>
<evidence type="ECO:0000313" key="4">
    <source>
        <dbReference type="Proteomes" id="UP001597417"/>
    </source>
</evidence>
<keyword evidence="1" id="KW-1133">Transmembrane helix</keyword>
<sequence length="161" mass="17721">MNELLRAPANAVSRRAVPYWTVRAALGWLAPLIGCSVWLVFGATREVSAVTLVVIAAVALAHLVVMPRWRYRVHRWETTPEVVYTQSGWFNQERRIAPLSRLQTVDTERGVIERIFGLANLTVTTASARGPVHVHGLDLATAQRLAAELAERTQATAGDAT</sequence>
<dbReference type="PANTHER" id="PTHR34473:SF3">
    <property type="entry name" value="TRANSMEMBRANE PROTEIN-RELATED"/>
    <property type="match status" value="1"/>
</dbReference>
<name>A0ABW5FVQ1_9PSEU</name>
<dbReference type="InterPro" id="IPR005182">
    <property type="entry name" value="YdbS-like_PH"/>
</dbReference>
<feature type="transmembrane region" description="Helical" evidence="1">
    <location>
        <begin position="47"/>
        <end position="65"/>
    </location>
</feature>
<feature type="transmembrane region" description="Helical" evidence="1">
    <location>
        <begin position="20"/>
        <end position="41"/>
    </location>
</feature>
<comment type="caution">
    <text evidence="3">The sequence shown here is derived from an EMBL/GenBank/DDBJ whole genome shotgun (WGS) entry which is preliminary data.</text>
</comment>
<dbReference type="RefSeq" id="WP_378267088.1">
    <property type="nucleotide sequence ID" value="NZ_JBHUKR010000011.1"/>
</dbReference>
<proteinExistence type="predicted"/>
<keyword evidence="4" id="KW-1185">Reference proteome</keyword>
<accession>A0ABW5FVQ1</accession>
<keyword evidence="1" id="KW-0472">Membrane</keyword>
<dbReference type="Pfam" id="PF03703">
    <property type="entry name" value="bPH_2"/>
    <property type="match status" value="1"/>
</dbReference>
<evidence type="ECO:0000256" key="1">
    <source>
        <dbReference type="SAM" id="Phobius"/>
    </source>
</evidence>
<dbReference type="Proteomes" id="UP001597417">
    <property type="component" value="Unassembled WGS sequence"/>
</dbReference>
<evidence type="ECO:0000313" key="3">
    <source>
        <dbReference type="EMBL" id="MFD2419070.1"/>
    </source>
</evidence>